<dbReference type="Proteomes" id="UP000724874">
    <property type="component" value="Unassembled WGS sequence"/>
</dbReference>
<reference evidence="1" key="1">
    <citation type="submission" date="2020-11" db="EMBL/GenBank/DDBJ databases">
        <authorList>
            <consortium name="DOE Joint Genome Institute"/>
            <person name="Ahrendt S."/>
            <person name="Riley R."/>
            <person name="Andreopoulos W."/>
            <person name="LaButti K."/>
            <person name="Pangilinan J."/>
            <person name="Ruiz-duenas F.J."/>
            <person name="Barrasa J.M."/>
            <person name="Sanchez-Garcia M."/>
            <person name="Camarero S."/>
            <person name="Miyauchi S."/>
            <person name="Serrano A."/>
            <person name="Linde D."/>
            <person name="Babiker R."/>
            <person name="Drula E."/>
            <person name="Ayuso-Fernandez I."/>
            <person name="Pacheco R."/>
            <person name="Padilla G."/>
            <person name="Ferreira P."/>
            <person name="Barriuso J."/>
            <person name="Kellner H."/>
            <person name="Castanera R."/>
            <person name="Alfaro M."/>
            <person name="Ramirez L."/>
            <person name="Pisabarro A.G."/>
            <person name="Kuo A."/>
            <person name="Tritt A."/>
            <person name="Lipzen A."/>
            <person name="He G."/>
            <person name="Yan M."/>
            <person name="Ng V."/>
            <person name="Cullen D."/>
            <person name="Martin F."/>
            <person name="Rosso M.-N."/>
            <person name="Henrissat B."/>
            <person name="Hibbett D."/>
            <person name="Martinez A.T."/>
            <person name="Grigoriev I.V."/>
        </authorList>
    </citation>
    <scope>NUCLEOTIDE SEQUENCE</scope>
    <source>
        <strain evidence="1">AH 44721</strain>
    </source>
</reference>
<evidence type="ECO:0000313" key="1">
    <source>
        <dbReference type="EMBL" id="KAF8882153.1"/>
    </source>
</evidence>
<dbReference type="OrthoDB" id="3131241at2759"/>
<dbReference type="SUPFAM" id="SSF52047">
    <property type="entry name" value="RNI-like"/>
    <property type="match status" value="1"/>
</dbReference>
<gene>
    <name evidence="1" type="ORF">CPB84DRAFT_1965417</name>
</gene>
<dbReference type="Gene3D" id="3.80.10.10">
    <property type="entry name" value="Ribonuclease Inhibitor"/>
    <property type="match status" value="1"/>
</dbReference>
<keyword evidence="2" id="KW-1185">Reference proteome</keyword>
<name>A0A9P5NDJ6_GYMJU</name>
<protein>
    <submittedName>
        <fullName evidence="1">Uncharacterized protein</fullName>
    </submittedName>
</protein>
<proteinExistence type="predicted"/>
<evidence type="ECO:0000313" key="2">
    <source>
        <dbReference type="Proteomes" id="UP000724874"/>
    </source>
</evidence>
<comment type="caution">
    <text evidence="1">The sequence shown here is derived from an EMBL/GenBank/DDBJ whole genome shotgun (WGS) entry which is preliminary data.</text>
</comment>
<dbReference type="AlphaFoldDB" id="A0A9P5NDJ6"/>
<sequence>MKRYPLPRYVDTCYDSLVKIFDKYSARWYALEVILGASSFLQKLQLDQSQPSILPKIRLEGGSNDAPLREQVEILQTACPDDVYLKDVRLKPLRIGWKHVTQAVIYGFQVDEFLELLRLATRLQFLDIRRTSVSERHRQKLNIPVDFVKHEQLRILNIHFVDNGARDALFLSKINLPSLKYLCYNSDKFVVPTELKNLLIRCACPLQTLALACHFNGEDEITPVLEVIPTLRHLELKPYHGSDYLSNNIFPLLFRTCLQSPNNPEQVAFLPNPEFLNCYSGSPISWRATSKIFGRISELGVPYRRPLRTVQIGFQCEASGFCHATLDLSQKSQNYLVDKEIIPQILSLKKAGLNIQFYSLDPEIRCLYKLFDLLDRSMRYHDIPVQEKEDLNCHFESNLPGCLPTVGRPFLKFWEELGRFAL</sequence>
<dbReference type="InterPro" id="IPR032675">
    <property type="entry name" value="LRR_dom_sf"/>
</dbReference>
<organism evidence="1 2">
    <name type="scientific">Gymnopilus junonius</name>
    <name type="common">Spectacular rustgill mushroom</name>
    <name type="synonym">Gymnopilus spectabilis subsp. junonius</name>
    <dbReference type="NCBI Taxonomy" id="109634"/>
    <lineage>
        <taxon>Eukaryota</taxon>
        <taxon>Fungi</taxon>
        <taxon>Dikarya</taxon>
        <taxon>Basidiomycota</taxon>
        <taxon>Agaricomycotina</taxon>
        <taxon>Agaricomycetes</taxon>
        <taxon>Agaricomycetidae</taxon>
        <taxon>Agaricales</taxon>
        <taxon>Agaricineae</taxon>
        <taxon>Hymenogastraceae</taxon>
        <taxon>Gymnopilus</taxon>
    </lineage>
</organism>
<accession>A0A9P5NDJ6</accession>
<dbReference type="EMBL" id="JADNYJ010000125">
    <property type="protein sequence ID" value="KAF8882153.1"/>
    <property type="molecule type" value="Genomic_DNA"/>
</dbReference>